<gene>
    <name evidence="1" type="ORF">Clacol_001340</name>
</gene>
<dbReference type="Proteomes" id="UP001050691">
    <property type="component" value="Unassembled WGS sequence"/>
</dbReference>
<evidence type="ECO:0000313" key="2">
    <source>
        <dbReference type="Proteomes" id="UP001050691"/>
    </source>
</evidence>
<sequence>MFWECDPYDRDDIIDQEFHPDHLLPSPSPTYSSEDETKYDFPYPIPKDSDFPPILYPTQPSYHPFQTELQLYIDLGEKYPLMSKDISTRRPTVAASSIPSVVPDQAPTPPAAMKNNNIDYPAFDKFFEDLPEAIKAKCDTGSILAQLTDARIYHIDELEAMTDTELQAEGLALGDVEGYEGL</sequence>
<protein>
    <submittedName>
        <fullName evidence="1">Uncharacterized protein</fullName>
    </submittedName>
</protein>
<dbReference type="EMBL" id="BPWL01000002">
    <property type="protein sequence ID" value="GJJ07140.1"/>
    <property type="molecule type" value="Genomic_DNA"/>
</dbReference>
<reference evidence="1" key="1">
    <citation type="submission" date="2021-10" db="EMBL/GenBank/DDBJ databases">
        <title>De novo Genome Assembly of Clathrus columnatus (Basidiomycota, Fungi) Using Illumina and Nanopore Sequence Data.</title>
        <authorList>
            <person name="Ogiso-Tanaka E."/>
            <person name="Itagaki H."/>
            <person name="Hosoya T."/>
            <person name="Hosaka K."/>
        </authorList>
    </citation>
    <scope>NUCLEOTIDE SEQUENCE</scope>
    <source>
        <strain evidence="1">MO-923</strain>
    </source>
</reference>
<accession>A0AAV4ZYZ3</accession>
<proteinExistence type="predicted"/>
<evidence type="ECO:0000313" key="1">
    <source>
        <dbReference type="EMBL" id="GJJ07140.1"/>
    </source>
</evidence>
<dbReference type="AlphaFoldDB" id="A0AAV4ZYZ3"/>
<keyword evidence="2" id="KW-1185">Reference proteome</keyword>
<name>A0AAV4ZYZ3_9AGAM</name>
<organism evidence="1 2">
    <name type="scientific">Clathrus columnatus</name>
    <dbReference type="NCBI Taxonomy" id="1419009"/>
    <lineage>
        <taxon>Eukaryota</taxon>
        <taxon>Fungi</taxon>
        <taxon>Dikarya</taxon>
        <taxon>Basidiomycota</taxon>
        <taxon>Agaricomycotina</taxon>
        <taxon>Agaricomycetes</taxon>
        <taxon>Phallomycetidae</taxon>
        <taxon>Phallales</taxon>
        <taxon>Clathraceae</taxon>
        <taxon>Clathrus</taxon>
    </lineage>
</organism>
<comment type="caution">
    <text evidence="1">The sequence shown here is derived from an EMBL/GenBank/DDBJ whole genome shotgun (WGS) entry which is preliminary data.</text>
</comment>